<dbReference type="PANTHER" id="PTHR30537">
    <property type="entry name" value="HTH-TYPE TRANSCRIPTIONAL REGULATOR"/>
    <property type="match status" value="1"/>
</dbReference>
<dbReference type="SUPFAM" id="SSF53850">
    <property type="entry name" value="Periplasmic binding protein-like II"/>
    <property type="match status" value="1"/>
</dbReference>
<feature type="coiled-coil region" evidence="5">
    <location>
        <begin position="30"/>
        <end position="64"/>
    </location>
</feature>
<dbReference type="InterPro" id="IPR058163">
    <property type="entry name" value="LysR-type_TF_proteobact-type"/>
</dbReference>
<keyword evidence="5" id="KW-0175">Coiled coil</keyword>
<evidence type="ECO:0000256" key="4">
    <source>
        <dbReference type="ARBA" id="ARBA00023163"/>
    </source>
</evidence>
<keyword evidence="3" id="KW-0238">DNA-binding</keyword>
<dbReference type="PANTHER" id="PTHR30537:SF26">
    <property type="entry name" value="GLYCINE CLEAVAGE SYSTEM TRANSCRIPTIONAL ACTIVATOR"/>
    <property type="match status" value="1"/>
</dbReference>
<dbReference type="InterPro" id="IPR005119">
    <property type="entry name" value="LysR_subst-bd"/>
</dbReference>
<keyword evidence="2" id="KW-0805">Transcription regulation</keyword>
<evidence type="ECO:0000256" key="1">
    <source>
        <dbReference type="ARBA" id="ARBA00009437"/>
    </source>
</evidence>
<dbReference type="EMBL" id="CP123584">
    <property type="protein sequence ID" value="WZK89479.1"/>
    <property type="molecule type" value="Genomic_DNA"/>
</dbReference>
<dbReference type="PROSITE" id="PS50931">
    <property type="entry name" value="HTH_LYSR"/>
    <property type="match status" value="1"/>
</dbReference>
<dbReference type="InterPro" id="IPR036390">
    <property type="entry name" value="WH_DNA-bd_sf"/>
</dbReference>
<dbReference type="InterPro" id="IPR000847">
    <property type="entry name" value="LysR_HTH_N"/>
</dbReference>
<keyword evidence="4" id="KW-0804">Transcription</keyword>
<sequence>MIAPRRLLPSVPSLLALEAVDRLGSASAAAEDLSLTQSAISRQLKQLEEQMEVELISRDQMRLRLTPAGSEFAREARFLLSRLAQASVKLRANRAGTSLDLSILPSFGLGWLAPRLRDFARLHPDITVNLQTHTLPFDFGTRAAQAAIHYGKRDWPDVEYVRLMSERVRPVCAPSLIGEGVLQSADLLGMPLLHLQDHPDRWERWFAHQGVQAKDLQGMLFDQSVTMTQAAVHGLGVALLSTFQAQEEVDRGRLCYATQDAAVAMGDYFLVWPRAETGQQSLTAFRTWLVSQALQEEEGPG</sequence>
<feature type="domain" description="HTH lysR-type" evidence="6">
    <location>
        <begin position="9"/>
        <end position="66"/>
    </location>
</feature>
<evidence type="ECO:0000313" key="8">
    <source>
        <dbReference type="Proteomes" id="UP001623232"/>
    </source>
</evidence>
<dbReference type="SUPFAM" id="SSF46785">
    <property type="entry name" value="Winged helix' DNA-binding domain"/>
    <property type="match status" value="1"/>
</dbReference>
<dbReference type="PRINTS" id="PR00039">
    <property type="entry name" value="HTHLYSR"/>
</dbReference>
<comment type="similarity">
    <text evidence="1">Belongs to the LysR transcriptional regulatory family.</text>
</comment>
<name>A0ABZ2XTQ4_9RHOB</name>
<dbReference type="Pfam" id="PF03466">
    <property type="entry name" value="LysR_substrate"/>
    <property type="match status" value="1"/>
</dbReference>
<evidence type="ECO:0000256" key="3">
    <source>
        <dbReference type="ARBA" id="ARBA00023125"/>
    </source>
</evidence>
<gene>
    <name evidence="7" type="ORF">QEZ52_02705</name>
</gene>
<dbReference type="Proteomes" id="UP001623232">
    <property type="component" value="Chromosome"/>
</dbReference>
<evidence type="ECO:0000259" key="6">
    <source>
        <dbReference type="PROSITE" id="PS50931"/>
    </source>
</evidence>
<keyword evidence="8" id="KW-1185">Reference proteome</keyword>
<evidence type="ECO:0000256" key="2">
    <source>
        <dbReference type="ARBA" id="ARBA00023015"/>
    </source>
</evidence>
<dbReference type="Gene3D" id="3.40.190.10">
    <property type="entry name" value="Periplasmic binding protein-like II"/>
    <property type="match status" value="2"/>
</dbReference>
<dbReference type="RefSeq" id="WP_406647800.1">
    <property type="nucleotide sequence ID" value="NZ_CP123584.1"/>
</dbReference>
<accession>A0ABZ2XTQ4</accession>
<proteinExistence type="inferred from homology"/>
<evidence type="ECO:0000256" key="5">
    <source>
        <dbReference type="SAM" id="Coils"/>
    </source>
</evidence>
<organism evidence="7 8">
    <name type="scientific">Aliisedimentitalea scapharcae</name>
    <dbReference type="NCBI Taxonomy" id="1524259"/>
    <lineage>
        <taxon>Bacteria</taxon>
        <taxon>Pseudomonadati</taxon>
        <taxon>Pseudomonadota</taxon>
        <taxon>Alphaproteobacteria</taxon>
        <taxon>Rhodobacterales</taxon>
        <taxon>Roseobacteraceae</taxon>
        <taxon>Aliisedimentitalea</taxon>
    </lineage>
</organism>
<protein>
    <submittedName>
        <fullName evidence="7">LysR substrate-binding domain-containing protein</fullName>
    </submittedName>
</protein>
<evidence type="ECO:0000313" key="7">
    <source>
        <dbReference type="EMBL" id="WZK89479.1"/>
    </source>
</evidence>
<dbReference type="InterPro" id="IPR036388">
    <property type="entry name" value="WH-like_DNA-bd_sf"/>
</dbReference>
<dbReference type="Pfam" id="PF00126">
    <property type="entry name" value="HTH_1"/>
    <property type="match status" value="1"/>
</dbReference>
<dbReference type="Gene3D" id="1.10.10.10">
    <property type="entry name" value="Winged helix-like DNA-binding domain superfamily/Winged helix DNA-binding domain"/>
    <property type="match status" value="1"/>
</dbReference>
<reference evidence="7 8" key="1">
    <citation type="submission" date="2023-04" db="EMBL/GenBank/DDBJ databases">
        <title>Complete genome sequence of Alisedimentitalea scapharcae.</title>
        <authorList>
            <person name="Rong J.-C."/>
            <person name="Yi M.-L."/>
            <person name="Zhao Q."/>
        </authorList>
    </citation>
    <scope>NUCLEOTIDE SEQUENCE [LARGE SCALE GENOMIC DNA]</scope>
    <source>
        <strain evidence="7 8">KCTC 42119</strain>
    </source>
</reference>